<reference evidence="2 3" key="1">
    <citation type="submission" date="2017-09" db="EMBL/GenBank/DDBJ databases">
        <authorList>
            <person name="Ehlers B."/>
            <person name="Leendertz F.H."/>
        </authorList>
    </citation>
    <scope>NUCLEOTIDE SEQUENCE [LARGE SCALE GENOMIC DNA]</scope>
    <source>
        <strain evidence="2 3">DSM 16848</strain>
    </source>
</reference>
<protein>
    <submittedName>
        <fullName evidence="2">Uncharacterized protein</fullName>
    </submittedName>
</protein>
<sequence>MNTFYLYTLSLEDYEMIATHPNLSADKRRLKLNNHLLISGTNRRVITQMLHLSAKQDMQASQLSRNDFHVYGLRYEQLQDVLIQELQLAAGHFSHTIHKVNMAAFYYLSFSTHRQLTAVLVKDEPEGISTRSWEGRPPTPMNRFYGEE</sequence>
<dbReference type="EMBL" id="OCNF01000009">
    <property type="protein sequence ID" value="SOD68525.1"/>
    <property type="molecule type" value="Genomic_DNA"/>
</dbReference>
<dbReference type="Proteomes" id="UP000219669">
    <property type="component" value="Unassembled WGS sequence"/>
</dbReference>
<evidence type="ECO:0000313" key="2">
    <source>
        <dbReference type="EMBL" id="SOD68525.1"/>
    </source>
</evidence>
<gene>
    <name evidence="2" type="ORF">SAMN02746062_01292</name>
</gene>
<dbReference type="RefSeq" id="WP_097114332.1">
    <property type="nucleotide sequence ID" value="NZ_CP083931.1"/>
</dbReference>
<dbReference type="OrthoDB" id="8613806at2"/>
<organism evidence="2 3">
    <name type="scientific">Alysiella filiformis DSM 16848</name>
    <dbReference type="NCBI Taxonomy" id="1120981"/>
    <lineage>
        <taxon>Bacteria</taxon>
        <taxon>Pseudomonadati</taxon>
        <taxon>Pseudomonadota</taxon>
        <taxon>Betaproteobacteria</taxon>
        <taxon>Neisseriales</taxon>
        <taxon>Neisseriaceae</taxon>
        <taxon>Alysiella</taxon>
    </lineage>
</organism>
<name>A0A286EC61_9NEIS</name>
<evidence type="ECO:0000256" key="1">
    <source>
        <dbReference type="SAM" id="MobiDB-lite"/>
    </source>
</evidence>
<proteinExistence type="predicted"/>
<dbReference type="AlphaFoldDB" id="A0A286EC61"/>
<keyword evidence="3" id="KW-1185">Reference proteome</keyword>
<evidence type="ECO:0000313" key="3">
    <source>
        <dbReference type="Proteomes" id="UP000219669"/>
    </source>
</evidence>
<accession>A0A286EC61</accession>
<feature type="region of interest" description="Disordered" evidence="1">
    <location>
        <begin position="127"/>
        <end position="148"/>
    </location>
</feature>